<evidence type="ECO:0000256" key="1">
    <source>
        <dbReference type="ARBA" id="ARBA00004514"/>
    </source>
</evidence>
<dbReference type="RefSeq" id="XP_024508984.1">
    <property type="nucleotide sequence ID" value="XM_024643301.1"/>
</dbReference>
<proteinExistence type="predicted"/>
<evidence type="ECO:0000313" key="11">
    <source>
        <dbReference type="WBParaSite" id="SRAE_2000443100.1"/>
    </source>
</evidence>
<dbReference type="Gene3D" id="3.60.15.10">
    <property type="entry name" value="Ribonuclease Z/Hydroxyacylglutathione hydrolase-like"/>
    <property type="match status" value="1"/>
</dbReference>
<feature type="domain" description="Metallo-beta-lactamase" evidence="8">
    <location>
        <begin position="333"/>
        <end position="402"/>
    </location>
</feature>
<dbReference type="InterPro" id="IPR001279">
    <property type="entry name" value="Metallo-B-lactamas"/>
</dbReference>
<evidence type="ECO:0000256" key="4">
    <source>
        <dbReference type="ARBA" id="ARBA00032988"/>
    </source>
</evidence>
<reference evidence="9 10" key="1">
    <citation type="submission" date="2014-09" db="EMBL/GenBank/DDBJ databases">
        <authorList>
            <person name="Martin A.A."/>
        </authorList>
    </citation>
    <scope>NUCLEOTIDE SEQUENCE</scope>
    <source>
        <strain evidence="10">ED321</strain>
        <strain evidence="9">ED321 Heterogonic</strain>
    </source>
</reference>
<dbReference type="GeneID" id="36382156"/>
<evidence type="ECO:0000259" key="8">
    <source>
        <dbReference type="Pfam" id="PF00753"/>
    </source>
</evidence>
<evidence type="ECO:0000256" key="5">
    <source>
        <dbReference type="ARBA" id="ARBA00044690"/>
    </source>
</evidence>
<evidence type="ECO:0000256" key="3">
    <source>
        <dbReference type="ARBA" id="ARBA00014856"/>
    </source>
</evidence>
<protein>
    <recommendedName>
        <fullName evidence="3">Metallo-beta-lactamase domain-containing protein 1</fullName>
    </recommendedName>
    <alternativeName>
        <fullName evidence="4">Endoribonuclease MBLAC1</fullName>
    </alternativeName>
</protein>
<dbReference type="PANTHER" id="PTHR23200">
    <property type="entry name" value="METALLO-BETA-LACTAMASE DOMAIN-CONTAINING PROTEIN 1"/>
    <property type="match status" value="1"/>
</dbReference>
<dbReference type="InterPro" id="IPR039344">
    <property type="entry name" value="MBLAC1"/>
</dbReference>
<keyword evidence="7" id="KW-0732">Signal</keyword>
<comment type="subunit">
    <text evidence="2">Homodimer.</text>
</comment>
<gene>
    <name evidence="9 11 12" type="ORF">SRAE_2000443100</name>
</gene>
<dbReference type="GO" id="GO:0005829">
    <property type="term" value="C:cytosol"/>
    <property type="evidence" value="ECO:0007669"/>
    <property type="project" value="UniProtKB-SubCell"/>
</dbReference>
<dbReference type="WBParaSite" id="SRAE_2000443100.1">
    <property type="protein sequence ID" value="SRAE_2000443100.1"/>
    <property type="gene ID" value="WBGene00264663"/>
</dbReference>
<feature type="signal peptide" evidence="7">
    <location>
        <begin position="1"/>
        <end position="19"/>
    </location>
</feature>
<evidence type="ECO:0000256" key="2">
    <source>
        <dbReference type="ARBA" id="ARBA00011738"/>
    </source>
</evidence>
<dbReference type="Proteomes" id="UP000035682">
    <property type="component" value="Unplaced"/>
</dbReference>
<dbReference type="AlphaFoldDB" id="A0A090MZZ3"/>
<comment type="catalytic activity">
    <reaction evidence="5">
        <text>a ribonucleotidyl-ribonucleotide-RNA + H2O = a 3'-end ribonucleotide-RNA + a 5'-end 5'-phospho-ribonucleoside-RNA + H(+)</text>
        <dbReference type="Rhea" id="RHEA:68096"/>
        <dbReference type="Rhea" id="RHEA-COMP:15179"/>
        <dbReference type="Rhea" id="RHEA-COMP:17355"/>
        <dbReference type="Rhea" id="RHEA-COMP:17428"/>
        <dbReference type="ChEBI" id="CHEBI:15377"/>
        <dbReference type="ChEBI" id="CHEBI:15378"/>
        <dbReference type="ChEBI" id="CHEBI:74896"/>
        <dbReference type="ChEBI" id="CHEBI:138282"/>
        <dbReference type="ChEBI" id="CHEBI:173118"/>
    </reaction>
    <physiologicalReaction direction="left-to-right" evidence="5">
        <dbReference type="Rhea" id="RHEA:68097"/>
    </physiologicalReaction>
</comment>
<sequence length="423" mass="47839">MTKLFLFLSLAILLKTINSEGDDKQFIRGRGHGSISKISMTSLVSSEVDDIFEDVKLDNRNQYGVINKNSGDDELNGMIDLTEQKITVGPSKTIRPNIILPNNEVAPKKIESSLLNLSGSNKIFFKKPNFLNSSAPLKTLIMPHSIVEKKSSQENLQTNDDLTDEEVVELTKYVEKYISNANFREYIKNNLQTETLFVTDRPSLKATTNQIFSTTTLTSTTTTTISTTTHQVNKKLHGEKASKEKLKQFKEEFNKWLDELRKKASNVSRGIEVNDSPNSTINKDFVLKSDSIILQKLNLEKIPSANVRILQPGYLNIFADTNSSNKKNINMSSTITLIQDMGKNILVDTGLFSIDASGRKSMRIEILRKLNELLLSPSDIHYVIITSSHIDHIGNLNEFGNAIVFQNDFMFDQKKDNQRIWRE</sequence>
<evidence type="ECO:0000256" key="7">
    <source>
        <dbReference type="SAM" id="SignalP"/>
    </source>
</evidence>
<dbReference type="PANTHER" id="PTHR23200:SF48">
    <property type="entry name" value="METALLO-BETA-LACTAMASE DOMAIN-CONTAINING PROTEIN 1"/>
    <property type="match status" value="1"/>
</dbReference>
<evidence type="ECO:0000256" key="6">
    <source>
        <dbReference type="ARBA" id="ARBA00045869"/>
    </source>
</evidence>
<feature type="chain" id="PRO_5015031406" description="Metallo-beta-lactamase domain-containing protein 1" evidence="7">
    <location>
        <begin position="20"/>
        <end position="423"/>
    </location>
</feature>
<dbReference type="WormBase" id="SRAE_2000443100">
    <property type="protein sequence ID" value="SRP01240"/>
    <property type="gene ID" value="WBGene00264663"/>
</dbReference>
<comment type="function">
    <text evidence="6">Endoribonuclease that catalyzes the hydrolysis of histone-coding pre-mRNA 3'-end. Involved in histone pre-mRNA processing during the S-phase of the cell cycle, which is required for entering/progressing through S-phase. Cleaves histone pre-mRNA at a major and a minor cleavage site after the 5'-ACCCA-3' and the 5'-ACCCACA-3' sequence, respectively, and located downstream of the stem-loop. May require the presence of the HDE element located at the histone pre-RNA 3'-end to avoid non-specific cleavage.</text>
</comment>
<keyword evidence="10" id="KW-1185">Reference proteome</keyword>
<evidence type="ECO:0000313" key="12">
    <source>
        <dbReference type="WormBase" id="SRAE_2000443100"/>
    </source>
</evidence>
<evidence type="ECO:0000313" key="10">
    <source>
        <dbReference type="Proteomes" id="UP000035682"/>
    </source>
</evidence>
<accession>A0A090MZZ3</accession>
<evidence type="ECO:0000313" key="9">
    <source>
        <dbReference type="EMBL" id="CEF69785.1"/>
    </source>
</evidence>
<dbReference type="CTD" id="36382156"/>
<dbReference type="Pfam" id="PF00753">
    <property type="entry name" value="Lactamase_B"/>
    <property type="match status" value="1"/>
</dbReference>
<dbReference type="SUPFAM" id="SSF56281">
    <property type="entry name" value="Metallo-hydrolase/oxidoreductase"/>
    <property type="match status" value="1"/>
</dbReference>
<dbReference type="EMBL" id="LN609529">
    <property type="protein sequence ID" value="CEF69785.1"/>
    <property type="molecule type" value="Genomic_DNA"/>
</dbReference>
<reference evidence="11" key="2">
    <citation type="submission" date="2020-12" db="UniProtKB">
        <authorList>
            <consortium name="WormBaseParasite"/>
        </authorList>
    </citation>
    <scope>IDENTIFICATION</scope>
</reference>
<dbReference type="InterPro" id="IPR036866">
    <property type="entry name" value="RibonucZ/Hydroxyglut_hydro"/>
</dbReference>
<comment type="subcellular location">
    <subcellularLocation>
        <location evidence="1">Cytoplasm</location>
        <location evidence="1">Cytosol</location>
    </subcellularLocation>
</comment>
<dbReference type="OrthoDB" id="10250730at2759"/>
<organism evidence="9">
    <name type="scientific">Strongyloides ratti</name>
    <name type="common">Parasitic roundworm</name>
    <dbReference type="NCBI Taxonomy" id="34506"/>
    <lineage>
        <taxon>Eukaryota</taxon>
        <taxon>Metazoa</taxon>
        <taxon>Ecdysozoa</taxon>
        <taxon>Nematoda</taxon>
        <taxon>Chromadorea</taxon>
        <taxon>Rhabditida</taxon>
        <taxon>Tylenchina</taxon>
        <taxon>Panagrolaimomorpha</taxon>
        <taxon>Strongyloidoidea</taxon>
        <taxon>Strongyloididae</taxon>
        <taxon>Strongyloides</taxon>
    </lineage>
</organism>
<name>A0A090MZZ3_STRRB</name>